<dbReference type="FunFam" id="3.30.70.360:FF:000004">
    <property type="entry name" value="Peptidase M20 domain-containing protein 2"/>
    <property type="match status" value="1"/>
</dbReference>
<evidence type="ECO:0000256" key="1">
    <source>
        <dbReference type="PIRNR" id="PIRNR037226"/>
    </source>
</evidence>
<dbReference type="Proteomes" id="UP000694867">
    <property type="component" value="Unplaced"/>
</dbReference>
<evidence type="ECO:0000313" key="3">
    <source>
        <dbReference type="Proteomes" id="UP000694867"/>
    </source>
</evidence>
<evidence type="ECO:0000259" key="2">
    <source>
        <dbReference type="Pfam" id="PF07687"/>
    </source>
</evidence>
<sequence length="439" mass="47790">MQTGPFHHLSTLNYQPWSTVPSWKPGSTYFDLELLALGLVMSESFESFVHDRYELLKDRLQSVSSFLWSHPELSGEEYRAHDLLSAILEGAGFDVTRQYLGFPTAFRADHESTTGGPRICIVCEYDALPDVGHACGHNLIAEAGIGAALVIKEYLENNPKPGKITVLGCPAEEKGSYKVLMIEKGAFKGLDLVMQVHPHSSSDGKFFFVKLRASLIGKIGFLAEFTGKPAHAAGAPWEGHNALDAVVATYQALSMLRQQMHPTCRIHAIIPHGGTSANVIPEFASIEVIVRAPTLPHLKTITEKAENCARAAAISSNTVLKILKPSPSLLPLKSNGVLAGLYQRYAEDMGTEFVDITGRGTRFEASSDIGSVSWELPTIQPGFHIDSEGPNHSREFTVASGCESAQPPTIRASKAMALTALNIINNPPLVDSMWQEMKK</sequence>
<comment type="similarity">
    <text evidence="1">Belongs to the peptidase M20A family.</text>
</comment>
<dbReference type="InterPro" id="IPR052030">
    <property type="entry name" value="Peptidase_M20/M20A_hydrolases"/>
</dbReference>
<dbReference type="SUPFAM" id="SSF53187">
    <property type="entry name" value="Zn-dependent exopeptidases"/>
    <property type="match status" value="1"/>
</dbReference>
<dbReference type="KEGG" id="goe:100904943"/>
<dbReference type="PIRSF" id="PIRSF037226">
    <property type="entry name" value="Amidohydrolase_ACY1L2_prd"/>
    <property type="match status" value="1"/>
</dbReference>
<keyword evidence="3" id="KW-1185">Reference proteome</keyword>
<dbReference type="InterPro" id="IPR036264">
    <property type="entry name" value="Bact_exopeptidase_dim_dom"/>
</dbReference>
<reference evidence="4" key="1">
    <citation type="submission" date="2025-08" db="UniProtKB">
        <authorList>
            <consortium name="RefSeq"/>
        </authorList>
    </citation>
    <scope>IDENTIFICATION</scope>
</reference>
<dbReference type="GO" id="GO:0016805">
    <property type="term" value="F:dipeptidase activity"/>
    <property type="evidence" value="ECO:0007669"/>
    <property type="project" value="InterPro"/>
</dbReference>
<dbReference type="PANTHER" id="PTHR30575:SF0">
    <property type="entry name" value="XAA-ARG DIPEPTIDASE"/>
    <property type="match status" value="1"/>
</dbReference>
<dbReference type="AlphaFoldDB" id="A0AAJ7SEY6"/>
<name>A0AAJ7SEY6_9ACAR</name>
<protein>
    <recommendedName>
        <fullName evidence="1">Peptidase M20 domain-containing protein 2</fullName>
    </recommendedName>
</protein>
<dbReference type="GeneID" id="100904943"/>
<dbReference type="RefSeq" id="XP_028966836.1">
    <property type="nucleotide sequence ID" value="XM_029111003.1"/>
</dbReference>
<dbReference type="Pfam" id="PF07687">
    <property type="entry name" value="M20_dimer"/>
    <property type="match status" value="1"/>
</dbReference>
<feature type="domain" description="Peptidase M20 dimerisation" evidence="2">
    <location>
        <begin position="217"/>
        <end position="313"/>
    </location>
</feature>
<gene>
    <name evidence="4" type="primary">LOC100904943</name>
</gene>
<dbReference type="InterPro" id="IPR017439">
    <property type="entry name" value="Amidohydrolase"/>
</dbReference>
<dbReference type="Gene3D" id="3.40.630.10">
    <property type="entry name" value="Zn peptidases"/>
    <property type="match status" value="1"/>
</dbReference>
<dbReference type="SUPFAM" id="SSF55031">
    <property type="entry name" value="Bacterial exopeptidase dimerisation domain"/>
    <property type="match status" value="1"/>
</dbReference>
<evidence type="ECO:0000313" key="4">
    <source>
        <dbReference type="RefSeq" id="XP_028966836.1"/>
    </source>
</evidence>
<dbReference type="Gene3D" id="3.30.70.360">
    <property type="match status" value="1"/>
</dbReference>
<dbReference type="CDD" id="cd03887">
    <property type="entry name" value="M20_Acy1L2"/>
    <property type="match status" value="1"/>
</dbReference>
<organism evidence="3 4">
    <name type="scientific">Galendromus occidentalis</name>
    <name type="common">western predatory mite</name>
    <dbReference type="NCBI Taxonomy" id="34638"/>
    <lineage>
        <taxon>Eukaryota</taxon>
        <taxon>Metazoa</taxon>
        <taxon>Ecdysozoa</taxon>
        <taxon>Arthropoda</taxon>
        <taxon>Chelicerata</taxon>
        <taxon>Arachnida</taxon>
        <taxon>Acari</taxon>
        <taxon>Parasitiformes</taxon>
        <taxon>Mesostigmata</taxon>
        <taxon>Gamasina</taxon>
        <taxon>Phytoseioidea</taxon>
        <taxon>Phytoseiidae</taxon>
        <taxon>Typhlodrominae</taxon>
        <taxon>Galendromus</taxon>
    </lineage>
</organism>
<dbReference type="PANTHER" id="PTHR30575">
    <property type="entry name" value="PEPTIDASE M20"/>
    <property type="match status" value="1"/>
</dbReference>
<proteinExistence type="inferred from homology"/>
<dbReference type="NCBIfam" id="TIGR01891">
    <property type="entry name" value="amidohydrolases"/>
    <property type="match status" value="1"/>
</dbReference>
<dbReference type="InterPro" id="IPR011650">
    <property type="entry name" value="Peptidase_M20_dimer"/>
</dbReference>
<accession>A0AAJ7SEY6</accession>
<dbReference type="InterPro" id="IPR017144">
    <property type="entry name" value="Xaa-Arg_dipeptidase"/>
</dbReference>